<keyword evidence="5 7" id="KW-0560">Oxidoreductase</keyword>
<dbReference type="EMBL" id="QTKU01000003">
    <property type="protein sequence ID" value="MBS8261577.1"/>
    <property type="molecule type" value="Genomic_DNA"/>
</dbReference>
<dbReference type="AlphaFoldDB" id="A0A944GTT0"/>
<feature type="domain" description="3-hydroxyacyl-CoA dehydrogenase C-terminal" evidence="8">
    <location>
        <begin position="178"/>
        <end position="244"/>
    </location>
</feature>
<accession>A0A944GTT0</accession>
<keyword evidence="6 7" id="KW-0520">NAD</keyword>
<dbReference type="RefSeq" id="WP_213216922.1">
    <property type="nucleotide sequence ID" value="NZ_QTKU01000003.1"/>
</dbReference>
<dbReference type="GO" id="GO:0006631">
    <property type="term" value="P:fatty acid metabolic process"/>
    <property type="evidence" value="ECO:0007669"/>
    <property type="project" value="InterPro"/>
</dbReference>
<dbReference type="NCBIfam" id="NF005716">
    <property type="entry name" value="PRK07531.1"/>
    <property type="match status" value="1"/>
</dbReference>
<dbReference type="GO" id="GO:0005737">
    <property type="term" value="C:cytoplasm"/>
    <property type="evidence" value="ECO:0007669"/>
    <property type="project" value="UniProtKB-SubCell"/>
</dbReference>
<evidence type="ECO:0000256" key="1">
    <source>
        <dbReference type="ARBA" id="ARBA00004496"/>
    </source>
</evidence>
<evidence type="ECO:0000259" key="9">
    <source>
        <dbReference type="Pfam" id="PF02737"/>
    </source>
</evidence>
<evidence type="ECO:0000256" key="2">
    <source>
        <dbReference type="ARBA" id="ARBA00004855"/>
    </source>
</evidence>
<dbReference type="InterPro" id="IPR026578">
    <property type="entry name" value="L-carnitine_dehydrogenase"/>
</dbReference>
<reference evidence="10" key="1">
    <citation type="submission" date="2018-08" db="EMBL/GenBank/DDBJ databases">
        <authorList>
            <person name="Jin W."/>
            <person name="Wang H."/>
            <person name="Yang Y."/>
            <person name="Li M."/>
            <person name="Liu J."/>
        </authorList>
    </citation>
    <scope>NUCLEOTIDE SEQUENCE</scope>
    <source>
        <strain evidence="10">AESS21</strain>
    </source>
</reference>
<dbReference type="PANTHER" id="PTHR48075">
    <property type="entry name" value="3-HYDROXYACYL-COA DEHYDROGENASE FAMILY PROTEIN"/>
    <property type="match status" value="1"/>
</dbReference>
<dbReference type="InterPro" id="IPR036291">
    <property type="entry name" value="NAD(P)-bd_dom_sf"/>
</dbReference>
<dbReference type="PANTHER" id="PTHR48075:SF5">
    <property type="entry name" value="3-HYDROXYBUTYRYL-COA DEHYDROGENASE"/>
    <property type="match status" value="1"/>
</dbReference>
<sequence>MTQKATIIGGGVIGGGWAARFLLNGWDVEVFDTDPEAQRKIGEVIANARRGLPALYDKALPDEGTLSFHDDLTSAVANADWVQESIPERLDLKHKVLGSLSELAPEKAIIGSSTSGFKPSELNEKGARAIVAHPFNPVYLLPLVELVGDPVATQPAADILRDIGMFPLVLRKEIDAHIADRLLEAVWRESLWLVKDGVATTEEIDEAIRMAFGIRWAQMGLFETYRIAGGEAGMKHFMAQFGPALKWPWTKLMDVPEFTDELVDLIAGQSDAQSGHLSIRELERLRDDNLVGMIRALKKTGSGAGDVIATHEAALEHPSAPDLPVTAKRQIPQSWTDYNSHMNEAHYLEAAAAATDRFMEMIGADADYIASGKSYFTTENHIRYLDEMLAGEQLTITTQVLKGEGKKLHLFHMLHGDKGTITATAETFLLHVDLNTRSSCMPTDEVLEKLTAFAEKHAGLPMPEGAGRYVGQRS</sequence>
<dbReference type="EC" id="1.1.1.108" evidence="7"/>
<feature type="domain" description="3-hydroxyacyl-CoA dehydrogenase NAD binding" evidence="9">
    <location>
        <begin position="4"/>
        <end position="169"/>
    </location>
</feature>
<comment type="similarity">
    <text evidence="7">Belongs to the 3-hydroxyacyl-CoA dehydrogenase family. L-carnitine dehydrogenase subfamily.</text>
</comment>
<evidence type="ECO:0000256" key="5">
    <source>
        <dbReference type="ARBA" id="ARBA00023002"/>
    </source>
</evidence>
<reference evidence="10" key="2">
    <citation type="journal article" date="2021" name="Microorganisms">
        <title>Bacterial Dimethylsulfoniopropionate Biosynthesis in the East China Sea.</title>
        <authorList>
            <person name="Liu J."/>
            <person name="Zhang Y."/>
            <person name="Liu J."/>
            <person name="Zhong H."/>
            <person name="Williams B.T."/>
            <person name="Zheng Y."/>
            <person name="Curson A.R.J."/>
            <person name="Sun C."/>
            <person name="Sun H."/>
            <person name="Song D."/>
            <person name="Wagner Mackenzie B."/>
            <person name="Bermejo Martinez A."/>
            <person name="Todd J.D."/>
            <person name="Zhang X.H."/>
        </authorList>
    </citation>
    <scope>NUCLEOTIDE SEQUENCE</scope>
    <source>
        <strain evidence="10">AESS21</strain>
    </source>
</reference>
<evidence type="ECO:0000256" key="6">
    <source>
        <dbReference type="ARBA" id="ARBA00023027"/>
    </source>
</evidence>
<dbReference type="InterPro" id="IPR029069">
    <property type="entry name" value="HotDog_dom_sf"/>
</dbReference>
<comment type="subcellular location">
    <subcellularLocation>
        <location evidence="1 7">Cytoplasm</location>
    </subcellularLocation>
</comment>
<dbReference type="SUPFAM" id="SSF48179">
    <property type="entry name" value="6-phosphogluconate dehydrogenase C-terminal domain-like"/>
    <property type="match status" value="1"/>
</dbReference>
<dbReference type="SUPFAM" id="SSF51735">
    <property type="entry name" value="NAD(P)-binding Rossmann-fold domains"/>
    <property type="match status" value="1"/>
</dbReference>
<comment type="caution">
    <text evidence="10">The sequence shown here is derived from an EMBL/GenBank/DDBJ whole genome shotgun (WGS) entry which is preliminary data.</text>
</comment>
<dbReference type="Gene3D" id="1.10.1040.10">
    <property type="entry name" value="N-(1-d-carboxylethyl)-l-norvaline Dehydrogenase, domain 2"/>
    <property type="match status" value="1"/>
</dbReference>
<dbReference type="Pfam" id="PF00725">
    <property type="entry name" value="3HCDH"/>
    <property type="match status" value="1"/>
</dbReference>
<dbReference type="InterPro" id="IPR006108">
    <property type="entry name" value="3HC_DH_C"/>
</dbReference>
<dbReference type="InterPro" id="IPR006176">
    <property type="entry name" value="3-OHacyl-CoA_DH_NAD-bd"/>
</dbReference>
<comment type="subunit">
    <text evidence="3 7">Homodimer.</text>
</comment>
<comment type="pathway">
    <text evidence="2 7">Amine and polyamine metabolism; carnitine metabolism.</text>
</comment>
<dbReference type="GO" id="GO:0047728">
    <property type="term" value="F:carnitine 3-dehydrogenase activity"/>
    <property type="evidence" value="ECO:0007669"/>
    <property type="project" value="UniProtKB-UniRule"/>
</dbReference>
<evidence type="ECO:0000256" key="3">
    <source>
        <dbReference type="ARBA" id="ARBA00011738"/>
    </source>
</evidence>
<comment type="catalytic activity">
    <reaction evidence="7">
        <text>carnitine + NAD(+) = 3-dehydrocarnitine + NADH + H(+)</text>
        <dbReference type="Rhea" id="RHEA:19265"/>
        <dbReference type="ChEBI" id="CHEBI:15378"/>
        <dbReference type="ChEBI" id="CHEBI:17126"/>
        <dbReference type="ChEBI" id="CHEBI:57540"/>
        <dbReference type="ChEBI" id="CHEBI:57885"/>
        <dbReference type="ChEBI" id="CHEBI:57945"/>
        <dbReference type="EC" id="1.1.1.108"/>
    </reaction>
</comment>
<proteinExistence type="inferred from homology"/>
<dbReference type="CDD" id="cd00586">
    <property type="entry name" value="4HBT"/>
    <property type="match status" value="1"/>
</dbReference>
<evidence type="ECO:0000313" key="10">
    <source>
        <dbReference type="EMBL" id="MBS8261577.1"/>
    </source>
</evidence>
<gene>
    <name evidence="10" type="ORF">DYI23_15230</name>
</gene>
<dbReference type="GO" id="GO:0070403">
    <property type="term" value="F:NAD+ binding"/>
    <property type="evidence" value="ECO:0007669"/>
    <property type="project" value="InterPro"/>
</dbReference>
<dbReference type="Gene3D" id="3.10.129.10">
    <property type="entry name" value="Hotdog Thioesterase"/>
    <property type="match status" value="1"/>
</dbReference>
<dbReference type="SUPFAM" id="SSF54637">
    <property type="entry name" value="Thioesterase/thiol ester dehydrase-isomerase"/>
    <property type="match status" value="1"/>
</dbReference>
<protein>
    <recommendedName>
        <fullName evidence="7">L-carnitine dehydrogenase</fullName>
        <shortName evidence="7">CDH</shortName>
        <shortName evidence="7">L-CDH</shortName>
        <ecNumber evidence="7">1.1.1.108</ecNumber>
    </recommendedName>
</protein>
<evidence type="ECO:0000256" key="4">
    <source>
        <dbReference type="ARBA" id="ARBA00022490"/>
    </source>
</evidence>
<dbReference type="GO" id="GO:0009437">
    <property type="term" value="P:carnitine metabolic process"/>
    <property type="evidence" value="ECO:0007669"/>
    <property type="project" value="UniProtKB-UniRule"/>
</dbReference>
<dbReference type="Pfam" id="PF02737">
    <property type="entry name" value="3HCDH_N"/>
    <property type="match status" value="1"/>
</dbReference>
<dbReference type="InterPro" id="IPR013328">
    <property type="entry name" value="6PGD_dom2"/>
</dbReference>
<feature type="binding site" evidence="7">
    <location>
        <begin position="9"/>
        <end position="14"/>
    </location>
    <ligand>
        <name>NAD(+)</name>
        <dbReference type="ChEBI" id="CHEBI:57540"/>
    </ligand>
</feature>
<dbReference type="HAMAP" id="MF_02129">
    <property type="entry name" value="L_carnitine_dehydrog"/>
    <property type="match status" value="1"/>
</dbReference>
<evidence type="ECO:0000313" key="11">
    <source>
        <dbReference type="Proteomes" id="UP000705379"/>
    </source>
</evidence>
<organism evidence="10 11">
    <name type="scientific">Roseibium polysiphoniae</name>
    <dbReference type="NCBI Taxonomy" id="2571221"/>
    <lineage>
        <taxon>Bacteria</taxon>
        <taxon>Pseudomonadati</taxon>
        <taxon>Pseudomonadota</taxon>
        <taxon>Alphaproteobacteria</taxon>
        <taxon>Hyphomicrobiales</taxon>
        <taxon>Stappiaceae</taxon>
        <taxon>Roseibium</taxon>
    </lineage>
</organism>
<dbReference type="Pfam" id="PF13279">
    <property type="entry name" value="4HBT_2"/>
    <property type="match status" value="1"/>
</dbReference>
<dbReference type="InterPro" id="IPR008927">
    <property type="entry name" value="6-PGluconate_DH-like_C_sf"/>
</dbReference>
<keyword evidence="4 7" id="KW-0963">Cytoplasm</keyword>
<evidence type="ECO:0000259" key="8">
    <source>
        <dbReference type="Pfam" id="PF00725"/>
    </source>
</evidence>
<dbReference type="Gene3D" id="3.40.50.720">
    <property type="entry name" value="NAD(P)-binding Rossmann-like Domain"/>
    <property type="match status" value="1"/>
</dbReference>
<comment type="function">
    <text evidence="7">Catalyzes the NAD(+)-dependent oxidation of L-carnitine to 3-dehydrocarnitine.</text>
</comment>
<dbReference type="Proteomes" id="UP000705379">
    <property type="component" value="Unassembled WGS sequence"/>
</dbReference>
<name>A0A944GTT0_9HYPH</name>
<evidence type="ECO:0000256" key="7">
    <source>
        <dbReference type="HAMAP-Rule" id="MF_02129"/>
    </source>
</evidence>